<reference evidence="2" key="2">
    <citation type="journal article" date="2021" name="Data Brief">
        <title>Draft genome sequence data of the facultative, thermophilic, xylanolytic bacterium Paenibacillus sp. strain DA-C8.</title>
        <authorList>
            <person name="Chhe C."/>
            <person name="Uke A."/>
            <person name="Baramee S."/>
            <person name="Ungkulpasvich U."/>
            <person name="Tachaapaikoon C."/>
            <person name="Pason P."/>
            <person name="Waeonukul R."/>
            <person name="Ratanakhanokchai K."/>
            <person name="Kosugi A."/>
        </authorList>
    </citation>
    <scope>NUCLEOTIDE SEQUENCE</scope>
    <source>
        <strain evidence="2">DA-C8</strain>
    </source>
</reference>
<protein>
    <submittedName>
        <fullName evidence="2">Stress responsive protein</fullName>
    </submittedName>
</protein>
<dbReference type="RefSeq" id="WP_200967684.1">
    <property type="nucleotide sequence ID" value="NZ_BMAQ01000048.1"/>
</dbReference>
<dbReference type="SUPFAM" id="SSF54909">
    <property type="entry name" value="Dimeric alpha+beta barrel"/>
    <property type="match status" value="1"/>
</dbReference>
<name>A0A916QGY1_9BACL</name>
<dbReference type="Proteomes" id="UP000654993">
    <property type="component" value="Unassembled WGS sequence"/>
</dbReference>
<evidence type="ECO:0000313" key="2">
    <source>
        <dbReference type="EMBL" id="GFR39494.1"/>
    </source>
</evidence>
<comment type="caution">
    <text evidence="2">The sequence shown here is derived from an EMBL/GenBank/DDBJ whole genome shotgun (WGS) entry which is preliminary data.</text>
</comment>
<evidence type="ECO:0000259" key="1">
    <source>
        <dbReference type="PROSITE" id="PS51502"/>
    </source>
</evidence>
<dbReference type="PANTHER" id="PTHR37832">
    <property type="entry name" value="BLL2683 PROTEIN"/>
    <property type="match status" value="1"/>
</dbReference>
<feature type="domain" description="Stress-response A/B barrel" evidence="1">
    <location>
        <begin position="2"/>
        <end position="93"/>
    </location>
</feature>
<dbReference type="AlphaFoldDB" id="A0A916QGY1"/>
<sequence>MITHIVFFKLKDRSEENIQRTREVLASMEGKIPQLRSLEVGVDVVRSERSYDLALVAKFDSLEDLQIYNDHPVHQEVIRYIAEVKDVSVSVDYES</sequence>
<reference evidence="2" key="1">
    <citation type="submission" date="2020-08" db="EMBL/GenBank/DDBJ databases">
        <authorList>
            <person name="Uke A."/>
            <person name="Chhe C."/>
            <person name="Baramee S."/>
            <person name="Kosugi A."/>
        </authorList>
    </citation>
    <scope>NUCLEOTIDE SEQUENCE</scope>
    <source>
        <strain evidence="2">DA-C8</strain>
    </source>
</reference>
<dbReference type="Gene3D" id="3.30.70.100">
    <property type="match status" value="1"/>
</dbReference>
<keyword evidence="3" id="KW-1185">Reference proteome</keyword>
<dbReference type="SMART" id="SM00886">
    <property type="entry name" value="Dabb"/>
    <property type="match status" value="1"/>
</dbReference>
<dbReference type="PROSITE" id="PS51502">
    <property type="entry name" value="S_R_A_B_BARREL"/>
    <property type="match status" value="1"/>
</dbReference>
<proteinExistence type="predicted"/>
<dbReference type="InterPro" id="IPR013097">
    <property type="entry name" value="Dabb"/>
</dbReference>
<dbReference type="InterPro" id="IPR011008">
    <property type="entry name" value="Dimeric_a/b-barrel"/>
</dbReference>
<evidence type="ECO:0000313" key="3">
    <source>
        <dbReference type="Proteomes" id="UP000654993"/>
    </source>
</evidence>
<gene>
    <name evidence="2" type="ORF">PRECH8_27900</name>
</gene>
<dbReference type="EMBL" id="BMAQ01000048">
    <property type="protein sequence ID" value="GFR39494.1"/>
    <property type="molecule type" value="Genomic_DNA"/>
</dbReference>
<dbReference type="Pfam" id="PF07876">
    <property type="entry name" value="Dabb"/>
    <property type="match status" value="1"/>
</dbReference>
<dbReference type="PANTHER" id="PTHR37832:SF1">
    <property type="entry name" value="STRESS-RESPONSE A_B BARREL DOMAIN-CONTAINING PROTEIN"/>
    <property type="match status" value="1"/>
</dbReference>
<accession>A0A916QGY1</accession>
<organism evidence="2 3">
    <name type="scientific">Insulibacter thermoxylanivorax</name>
    <dbReference type="NCBI Taxonomy" id="2749268"/>
    <lineage>
        <taxon>Bacteria</taxon>
        <taxon>Bacillati</taxon>
        <taxon>Bacillota</taxon>
        <taxon>Bacilli</taxon>
        <taxon>Bacillales</taxon>
        <taxon>Paenibacillaceae</taxon>
        <taxon>Insulibacter</taxon>
    </lineage>
</organism>